<evidence type="ECO:0000313" key="5">
    <source>
        <dbReference type="EMBL" id="SNZ21463.1"/>
    </source>
</evidence>
<keyword evidence="3" id="KW-0804">Transcription</keyword>
<dbReference type="GO" id="GO:0000976">
    <property type="term" value="F:transcription cis-regulatory region binding"/>
    <property type="evidence" value="ECO:0007669"/>
    <property type="project" value="TreeGrafter"/>
</dbReference>
<organism evidence="5 6">
    <name type="scientific">Cohaesibacter gelatinilyticus</name>
    <dbReference type="NCBI Taxonomy" id="372072"/>
    <lineage>
        <taxon>Bacteria</taxon>
        <taxon>Pseudomonadati</taxon>
        <taxon>Pseudomonadota</taxon>
        <taxon>Alphaproteobacteria</taxon>
        <taxon>Hyphomicrobiales</taxon>
        <taxon>Cohaesibacteraceae</taxon>
    </lineage>
</organism>
<reference evidence="5 6" key="1">
    <citation type="submission" date="2017-09" db="EMBL/GenBank/DDBJ databases">
        <authorList>
            <person name="Ehlers B."/>
            <person name="Leendertz F.H."/>
        </authorList>
    </citation>
    <scope>NUCLEOTIDE SEQUENCE [LARGE SCALE GENOMIC DNA]</scope>
    <source>
        <strain evidence="5 6">DSM 18289</strain>
    </source>
</reference>
<keyword evidence="2" id="KW-0238">DNA-binding</keyword>
<gene>
    <name evidence="5" type="ORF">SAMN06265368_4584</name>
</gene>
<keyword evidence="6" id="KW-1185">Reference proteome</keyword>
<keyword evidence="1" id="KW-0805">Transcription regulation</keyword>
<sequence>MTHRFPVKEIALQSGTSVATVDRVLHGRQNVSPQTRRRVMDALNELEGQEQQLSARGRRLFFDFLVEAPKRFSSEIRQAVEREIQTTRTAVIRPRFLFQEQMSDEQCLAHLERIIQRGSHGVCLKVRDRPAIHEAIAELAAKKIPILTLFTDIPQSKRLAYLGMDNEKAGKIAAYLISQSLPKEASKGSVLLTRSHEEFVGEEERARGFTAAIKSLRPELDLLDMSGAAGLHQSTIEQLRAMLPDQPDIVAVYSIGGGNRAIIECLDQFDIHPVCFVAHDLDKSNHSLLTREKIQYVLHDRLQDDMAAAFHHLLRAHNLCPEISPSPTGSEIHIIVPAHVSDGLG</sequence>
<proteinExistence type="predicted"/>
<accession>A0A285PJK5</accession>
<dbReference type="InterPro" id="IPR028082">
    <property type="entry name" value="Peripla_BP_I"/>
</dbReference>
<dbReference type="InterPro" id="IPR010982">
    <property type="entry name" value="Lambda_DNA-bd_dom_sf"/>
</dbReference>
<dbReference type="GO" id="GO:0003700">
    <property type="term" value="F:DNA-binding transcription factor activity"/>
    <property type="evidence" value="ECO:0007669"/>
    <property type="project" value="TreeGrafter"/>
</dbReference>
<dbReference type="InterPro" id="IPR025997">
    <property type="entry name" value="SBP_2_dom"/>
</dbReference>
<evidence type="ECO:0000256" key="2">
    <source>
        <dbReference type="ARBA" id="ARBA00023125"/>
    </source>
</evidence>
<dbReference type="InterPro" id="IPR000843">
    <property type="entry name" value="HTH_LacI"/>
</dbReference>
<dbReference type="OrthoDB" id="9805774at2"/>
<dbReference type="Gene3D" id="3.40.50.2300">
    <property type="match status" value="2"/>
</dbReference>
<dbReference type="PROSITE" id="PS50932">
    <property type="entry name" value="HTH_LACI_2"/>
    <property type="match status" value="1"/>
</dbReference>
<dbReference type="RefSeq" id="WP_097155838.1">
    <property type="nucleotide sequence ID" value="NZ_OBEL01000008.1"/>
</dbReference>
<dbReference type="CDD" id="cd06307">
    <property type="entry name" value="PBP1_sugar_binding"/>
    <property type="match status" value="1"/>
</dbReference>
<dbReference type="EMBL" id="OBEL01000008">
    <property type="protein sequence ID" value="SNZ21463.1"/>
    <property type="molecule type" value="Genomic_DNA"/>
</dbReference>
<evidence type="ECO:0000259" key="4">
    <source>
        <dbReference type="PROSITE" id="PS50932"/>
    </source>
</evidence>
<dbReference type="AlphaFoldDB" id="A0A285PJK5"/>
<dbReference type="SMART" id="SM00354">
    <property type="entry name" value="HTH_LACI"/>
    <property type="match status" value="1"/>
</dbReference>
<name>A0A285PJK5_9HYPH</name>
<dbReference type="Pfam" id="PF13407">
    <property type="entry name" value="Peripla_BP_4"/>
    <property type="match status" value="1"/>
</dbReference>
<feature type="domain" description="HTH lacI-type" evidence="4">
    <location>
        <begin position="8"/>
        <end position="46"/>
    </location>
</feature>
<dbReference type="Pfam" id="PF00356">
    <property type="entry name" value="LacI"/>
    <property type="match status" value="1"/>
</dbReference>
<evidence type="ECO:0000313" key="6">
    <source>
        <dbReference type="Proteomes" id="UP000219439"/>
    </source>
</evidence>
<dbReference type="CDD" id="cd01392">
    <property type="entry name" value="HTH_LacI"/>
    <property type="match status" value="1"/>
</dbReference>
<evidence type="ECO:0000256" key="1">
    <source>
        <dbReference type="ARBA" id="ARBA00023015"/>
    </source>
</evidence>
<dbReference type="PANTHER" id="PTHR30146:SF152">
    <property type="entry name" value="TRANSCRIPTIONAL REGULATORY PROTEIN"/>
    <property type="match status" value="1"/>
</dbReference>
<dbReference type="Proteomes" id="UP000219439">
    <property type="component" value="Unassembled WGS sequence"/>
</dbReference>
<dbReference type="SUPFAM" id="SSF53822">
    <property type="entry name" value="Periplasmic binding protein-like I"/>
    <property type="match status" value="1"/>
</dbReference>
<dbReference type="SUPFAM" id="SSF47413">
    <property type="entry name" value="lambda repressor-like DNA-binding domains"/>
    <property type="match status" value="1"/>
</dbReference>
<evidence type="ECO:0000256" key="3">
    <source>
        <dbReference type="ARBA" id="ARBA00023163"/>
    </source>
</evidence>
<dbReference type="PANTHER" id="PTHR30146">
    <property type="entry name" value="LACI-RELATED TRANSCRIPTIONAL REPRESSOR"/>
    <property type="match status" value="1"/>
</dbReference>
<dbReference type="Gene3D" id="1.10.260.40">
    <property type="entry name" value="lambda repressor-like DNA-binding domains"/>
    <property type="match status" value="1"/>
</dbReference>
<protein>
    <submittedName>
        <fullName evidence="5">LacI family transcriptional regulator</fullName>
    </submittedName>
</protein>